<protein>
    <submittedName>
        <fullName evidence="3">Pole-organizing protein PopZ</fullName>
    </submittedName>
</protein>
<reference evidence="4 5" key="1">
    <citation type="submission" date="2019-09" db="EMBL/GenBank/DDBJ databases">
        <title>NBRP : Genome information of microbial organism related human and environment.</title>
        <authorList>
            <person name="Hattori M."/>
            <person name="Oshima K."/>
            <person name="Inaba H."/>
            <person name="Suda W."/>
            <person name="Sakamoto M."/>
            <person name="Iino T."/>
            <person name="Kitahara M."/>
            <person name="Oshida Y."/>
            <person name="Iida T."/>
            <person name="Kudo T."/>
            <person name="Itoh T."/>
            <person name="Ohkuma M."/>
        </authorList>
    </citation>
    <scope>NUCLEOTIDE SEQUENCE [LARGE SCALE GENOMIC DNA]</scope>
    <source>
        <strain evidence="2 4">Hi-2</strain>
        <strain evidence="3 5">Mie-1</strain>
    </source>
</reference>
<accession>A0A5A7MTQ4</accession>
<evidence type="ECO:0000313" key="5">
    <source>
        <dbReference type="Proteomes" id="UP000325187"/>
    </source>
</evidence>
<gene>
    <name evidence="3" type="primary">popZ</name>
    <name evidence="2" type="ORF">JCM17844_18860</name>
    <name evidence="3" type="ORF">JCM17845_12170</name>
</gene>
<organism evidence="3 5">
    <name type="scientific">Iodidimonas gelatinilytica</name>
    <dbReference type="NCBI Taxonomy" id="1236966"/>
    <lineage>
        <taxon>Bacteria</taxon>
        <taxon>Pseudomonadati</taxon>
        <taxon>Pseudomonadota</taxon>
        <taxon>Alphaproteobacteria</taxon>
        <taxon>Iodidimonadales</taxon>
        <taxon>Iodidimonadaceae</taxon>
        <taxon>Iodidimonas</taxon>
    </lineage>
</organism>
<keyword evidence="5" id="KW-1185">Reference proteome</keyword>
<proteinExistence type="predicted"/>
<name>A0A5A7MYY4_9PROT</name>
<dbReference type="Proteomes" id="UP000325187">
    <property type="component" value="Unassembled WGS sequence"/>
</dbReference>
<sequence>MEEILASIRRIISEDSADEGESSSDESRPVEETQPEADSALDQADMEPEPAPEPEPEPEPEPAFEPEPEPEDDVLELTDFVEAEPEPESEPDFDEPDSLAEDLADKITEEALVSSSTEERSSASFAELSAMLVGGYEGAGNTLEGLVREMLKPMLRAWLDENLPRIVEDMVEREVARIAARGGRK</sequence>
<dbReference type="EMBL" id="BKCM01000005">
    <property type="protein sequence ID" value="GER00594.1"/>
    <property type="molecule type" value="Genomic_DNA"/>
</dbReference>
<dbReference type="InterPro" id="IPR019632">
    <property type="entry name" value="DUF2497"/>
</dbReference>
<dbReference type="RefSeq" id="WP_235898957.1">
    <property type="nucleotide sequence ID" value="NZ_BKCL01000005.1"/>
</dbReference>
<feature type="compositionally biased region" description="Acidic residues" evidence="1">
    <location>
        <begin position="44"/>
        <end position="98"/>
    </location>
</feature>
<dbReference type="AlphaFoldDB" id="A0A5A7MYY4"/>
<dbReference type="Proteomes" id="UP000322084">
    <property type="component" value="Unassembled WGS sequence"/>
</dbReference>
<comment type="caution">
    <text evidence="3">The sequence shown here is derived from an EMBL/GenBank/DDBJ whole genome shotgun (WGS) entry which is preliminary data.</text>
</comment>
<evidence type="ECO:0000313" key="4">
    <source>
        <dbReference type="Proteomes" id="UP000322084"/>
    </source>
</evidence>
<evidence type="ECO:0000313" key="2">
    <source>
        <dbReference type="EMBL" id="GEQ98249.1"/>
    </source>
</evidence>
<dbReference type="EMBL" id="BKCL01000005">
    <property type="protein sequence ID" value="GEQ98249.1"/>
    <property type="molecule type" value="Genomic_DNA"/>
</dbReference>
<evidence type="ECO:0000313" key="3">
    <source>
        <dbReference type="EMBL" id="GER00594.1"/>
    </source>
</evidence>
<feature type="region of interest" description="Disordered" evidence="1">
    <location>
        <begin position="1"/>
        <end position="98"/>
    </location>
</feature>
<evidence type="ECO:0000256" key="1">
    <source>
        <dbReference type="SAM" id="MobiDB-lite"/>
    </source>
</evidence>
<accession>A0A5A7MYY4</accession>
<dbReference type="Pfam" id="PF10691">
    <property type="entry name" value="DUF2497"/>
    <property type="match status" value="1"/>
</dbReference>
<feature type="compositionally biased region" description="Acidic residues" evidence="1">
    <location>
        <begin position="15"/>
        <end position="24"/>
    </location>
</feature>